<reference evidence="2 3" key="1">
    <citation type="journal article" date="2016" name="Front. Microbiol.">
        <title>Comparative Genomic Analysis Reveals a Diverse Repertoire of Genes Involved in Prokaryote-Eukaryote Interactions within the Pseudovibrio Genus.</title>
        <authorList>
            <person name="Romano S."/>
            <person name="Fernandez-Guerra A."/>
            <person name="Reen F.J."/>
            <person name="Glockner F.O."/>
            <person name="Crowley S.P."/>
            <person name="O'Sullivan O."/>
            <person name="Cotter P.D."/>
            <person name="Adams C."/>
            <person name="Dobson A.D."/>
            <person name="O'Gara F."/>
        </authorList>
    </citation>
    <scope>NUCLEOTIDE SEQUENCE [LARGE SCALE GENOMIC DNA]</scope>
    <source>
        <strain evidence="2 3">Ad2</strain>
    </source>
</reference>
<protein>
    <submittedName>
        <fullName evidence="2">Uncharacterized protein</fullName>
    </submittedName>
</protein>
<evidence type="ECO:0000313" key="3">
    <source>
        <dbReference type="Proteomes" id="UP000076577"/>
    </source>
</evidence>
<evidence type="ECO:0000313" key="2">
    <source>
        <dbReference type="EMBL" id="KZL19850.1"/>
    </source>
</evidence>
<dbReference type="EMBL" id="LMCB01000012">
    <property type="protein sequence ID" value="KZL19850.1"/>
    <property type="molecule type" value="Genomic_DNA"/>
</dbReference>
<proteinExistence type="predicted"/>
<dbReference type="RefSeq" id="WP_068004798.1">
    <property type="nucleotide sequence ID" value="NZ_LMCB01000012.1"/>
</dbReference>
<sequence length="73" mass="8089">MLPAIVLIAEVLAVAWFVIFLTMITSTYLDGRSYGLGKKNKVELAFLRHIRIFVIIGVSTACLLSLADAFEMI</sequence>
<feature type="transmembrane region" description="Helical" evidence="1">
    <location>
        <begin position="50"/>
        <end position="70"/>
    </location>
</feature>
<keyword evidence="1" id="KW-1133">Transmembrane helix</keyword>
<dbReference type="PATRIC" id="fig|989403.3.peg.1776"/>
<keyword evidence="1" id="KW-0472">Membrane</keyword>
<dbReference type="Proteomes" id="UP000076577">
    <property type="component" value="Unassembled WGS sequence"/>
</dbReference>
<keyword evidence="3" id="KW-1185">Reference proteome</keyword>
<dbReference type="OrthoDB" id="7679516at2"/>
<gene>
    <name evidence="2" type="ORF">PsAD2_01672</name>
</gene>
<name>A0A161V4Y5_9HYPH</name>
<accession>A0A161V4Y5</accession>
<keyword evidence="1" id="KW-0812">Transmembrane</keyword>
<comment type="caution">
    <text evidence="2">The sequence shown here is derived from an EMBL/GenBank/DDBJ whole genome shotgun (WGS) entry which is preliminary data.</text>
</comment>
<feature type="transmembrane region" description="Helical" evidence="1">
    <location>
        <begin position="6"/>
        <end position="29"/>
    </location>
</feature>
<dbReference type="AlphaFoldDB" id="A0A161V4Y5"/>
<organism evidence="2 3">
    <name type="scientific">Pseudovibrio axinellae</name>
    <dbReference type="NCBI Taxonomy" id="989403"/>
    <lineage>
        <taxon>Bacteria</taxon>
        <taxon>Pseudomonadati</taxon>
        <taxon>Pseudomonadota</taxon>
        <taxon>Alphaproteobacteria</taxon>
        <taxon>Hyphomicrobiales</taxon>
        <taxon>Stappiaceae</taxon>
        <taxon>Pseudovibrio</taxon>
    </lineage>
</organism>
<evidence type="ECO:0000256" key="1">
    <source>
        <dbReference type="SAM" id="Phobius"/>
    </source>
</evidence>